<dbReference type="PANTHER" id="PTHR34301">
    <property type="entry name" value="DNA-BINDING PROTEIN-RELATED"/>
    <property type="match status" value="1"/>
</dbReference>
<accession>A0A850NKS6</accession>
<dbReference type="EMBL" id="JABXXQ010000011">
    <property type="protein sequence ID" value="NVN29079.1"/>
    <property type="molecule type" value="Genomic_DNA"/>
</dbReference>
<evidence type="ECO:0000259" key="1">
    <source>
        <dbReference type="Pfam" id="PF13191"/>
    </source>
</evidence>
<gene>
    <name evidence="2" type="ORF">FHR90_002073</name>
    <name evidence="3" type="ORF">HUK83_01800</name>
</gene>
<comment type="caution">
    <text evidence="3">The sequence shown here is derived from an EMBL/GenBank/DDBJ whole genome shotgun (WGS) entry which is preliminary data.</text>
</comment>
<dbReference type="AlphaFoldDB" id="A0A850NKS6"/>
<dbReference type="EMBL" id="JACHXV010000006">
    <property type="protein sequence ID" value="MBB3174237.1"/>
    <property type="molecule type" value="Genomic_DNA"/>
</dbReference>
<reference evidence="3 5" key="1">
    <citation type="submission" date="2020-06" db="EMBL/GenBank/DDBJ databases">
        <title>Description of novel acetic acid bacteria.</title>
        <authorList>
            <person name="Sombolestani A."/>
        </authorList>
    </citation>
    <scope>NUCLEOTIDE SEQUENCE [LARGE SCALE GENOMIC DNA]</scope>
    <source>
        <strain evidence="3 5">LMG 26838</strain>
    </source>
</reference>
<dbReference type="RefSeq" id="WP_176621809.1">
    <property type="nucleotide sequence ID" value="NZ_JABXXQ010000011.1"/>
</dbReference>
<organism evidence="3 5">
    <name type="scientific">Endobacter medicaginis</name>
    <dbReference type="NCBI Taxonomy" id="1181271"/>
    <lineage>
        <taxon>Bacteria</taxon>
        <taxon>Pseudomonadati</taxon>
        <taxon>Pseudomonadota</taxon>
        <taxon>Alphaproteobacteria</taxon>
        <taxon>Acetobacterales</taxon>
        <taxon>Acetobacteraceae</taxon>
        <taxon>Endobacter</taxon>
    </lineage>
</organism>
<dbReference type="Gene3D" id="1.10.10.10">
    <property type="entry name" value="Winged helix-like DNA-binding domain superfamily/Winged helix DNA-binding domain"/>
    <property type="match status" value="1"/>
</dbReference>
<dbReference type="GO" id="GO:0005524">
    <property type="term" value="F:ATP binding"/>
    <property type="evidence" value="ECO:0007669"/>
    <property type="project" value="UniProtKB-KW"/>
</dbReference>
<dbReference type="Proteomes" id="UP000565205">
    <property type="component" value="Unassembled WGS sequence"/>
</dbReference>
<protein>
    <submittedName>
        <fullName evidence="3">ATP-binding protein</fullName>
    </submittedName>
    <submittedName>
        <fullName evidence="2">DNA-binding CsgD family transcriptional regulator</fullName>
    </submittedName>
</protein>
<dbReference type="InterPro" id="IPR041664">
    <property type="entry name" value="AAA_16"/>
</dbReference>
<dbReference type="Pfam" id="PF13191">
    <property type="entry name" value="AAA_16"/>
    <property type="match status" value="1"/>
</dbReference>
<keyword evidence="3" id="KW-0067">ATP-binding</keyword>
<evidence type="ECO:0000313" key="2">
    <source>
        <dbReference type="EMBL" id="MBB3174237.1"/>
    </source>
</evidence>
<dbReference type="PANTHER" id="PTHR34301:SF8">
    <property type="entry name" value="ATPASE DOMAIN-CONTAINING PROTEIN"/>
    <property type="match status" value="1"/>
</dbReference>
<reference evidence="2 4" key="2">
    <citation type="submission" date="2020-08" db="EMBL/GenBank/DDBJ databases">
        <title>Genomic Encyclopedia of Type Strains, Phase III (KMG-III): the genomes of soil and plant-associated and newly described type strains.</title>
        <authorList>
            <person name="Whitman W."/>
        </authorList>
    </citation>
    <scope>NUCLEOTIDE SEQUENCE [LARGE SCALE GENOMIC DNA]</scope>
    <source>
        <strain evidence="2 4">CECT 8088</strain>
    </source>
</reference>
<dbReference type="InterPro" id="IPR036388">
    <property type="entry name" value="WH-like_DNA-bd_sf"/>
</dbReference>
<evidence type="ECO:0000313" key="3">
    <source>
        <dbReference type="EMBL" id="NVN29079.1"/>
    </source>
</evidence>
<keyword evidence="4" id="KW-1185">Reference proteome</keyword>
<keyword evidence="2" id="KW-0238">DNA-binding</keyword>
<dbReference type="SUPFAM" id="SSF52540">
    <property type="entry name" value="P-loop containing nucleoside triphosphate hydrolases"/>
    <property type="match status" value="1"/>
</dbReference>
<sequence length="389" mass="42566">MDPIRNPFVPGAGAAPPEIAGRERLIGRAEIALRRALQGRPAKSFIAVGLRGVGKTVVLNRVRNLADELGYRSCAIEAQEAKSLPELLIPHLRRMTLELDRIGALSEHVKRALRVLKSFTTGLKVRYGDLQLDVQAEAGVADSGDLEADLPELIAALGRAAKARETGIALVIDEIQFLGERDMSALIIAMHRVMQEQLPVVMVAAGLPQVVALSGRSKSYAERLFDYPALGALSDEDARTALVEPARREEVAFSDAALDAILRITEGYPYFLQEWAYQAWNVAEGPVIDAADVSEATGAAIEQLDGSFFRMRYERLTPRERAYCQAMAELGPGPHRSGDIAARLGLRVQTVGPLRQNLIRKGMVYSPAHGDTAFTVPMFDQYLHRLQGH</sequence>
<evidence type="ECO:0000313" key="4">
    <source>
        <dbReference type="Proteomes" id="UP000557688"/>
    </source>
</evidence>
<dbReference type="InterPro" id="IPR027417">
    <property type="entry name" value="P-loop_NTPase"/>
</dbReference>
<dbReference type="Gene3D" id="3.40.50.300">
    <property type="entry name" value="P-loop containing nucleotide triphosphate hydrolases"/>
    <property type="match status" value="1"/>
</dbReference>
<dbReference type="GO" id="GO:0003677">
    <property type="term" value="F:DNA binding"/>
    <property type="evidence" value="ECO:0007669"/>
    <property type="project" value="UniProtKB-KW"/>
</dbReference>
<evidence type="ECO:0000313" key="5">
    <source>
        <dbReference type="Proteomes" id="UP000565205"/>
    </source>
</evidence>
<dbReference type="Proteomes" id="UP000557688">
    <property type="component" value="Unassembled WGS sequence"/>
</dbReference>
<feature type="domain" description="Orc1-like AAA ATPase" evidence="1">
    <location>
        <begin position="19"/>
        <end position="203"/>
    </location>
</feature>
<keyword evidence="3" id="KW-0547">Nucleotide-binding</keyword>
<name>A0A850NKS6_9PROT</name>
<proteinExistence type="predicted"/>